<protein>
    <recommendedName>
        <fullName evidence="1">Peptidase M14 domain-containing protein</fullName>
    </recommendedName>
</protein>
<dbReference type="SUPFAM" id="SSF53187">
    <property type="entry name" value="Zn-dependent exopeptidases"/>
    <property type="match status" value="1"/>
</dbReference>
<dbReference type="EMBL" id="SBKO01000006">
    <property type="protein sequence ID" value="RXR16233.1"/>
    <property type="molecule type" value="Genomic_DNA"/>
</dbReference>
<dbReference type="AlphaFoldDB" id="A0A4Q1JZX6"/>
<organism evidence="2 3">
    <name type="scientific">Flavobacterium amnicola</name>
    <dbReference type="NCBI Taxonomy" id="2506422"/>
    <lineage>
        <taxon>Bacteria</taxon>
        <taxon>Pseudomonadati</taxon>
        <taxon>Bacteroidota</taxon>
        <taxon>Flavobacteriia</taxon>
        <taxon>Flavobacteriales</taxon>
        <taxon>Flavobacteriaceae</taxon>
        <taxon>Flavobacterium</taxon>
    </lineage>
</organism>
<keyword evidence="3" id="KW-1185">Reference proteome</keyword>
<accession>A0A4Q1JZX6</accession>
<reference evidence="3" key="1">
    <citation type="submission" date="2019-01" db="EMBL/GenBank/DDBJ databases">
        <title>Cytophagaceae bacterium strain CAR-16.</title>
        <authorList>
            <person name="Chen W.-M."/>
        </authorList>
    </citation>
    <scope>NUCLEOTIDE SEQUENCE [LARGE SCALE GENOMIC DNA]</scope>
    <source>
        <strain evidence="3">LLJ-11</strain>
    </source>
</reference>
<dbReference type="InterPro" id="IPR000834">
    <property type="entry name" value="Peptidase_M14"/>
</dbReference>
<comment type="caution">
    <text evidence="2">The sequence shown here is derived from an EMBL/GenBank/DDBJ whole genome shotgun (WGS) entry which is preliminary data.</text>
</comment>
<sequence length="576" mass="66686">MRFFLFLFLGFSISMVSQINTKYVTDFEKGNGNQSANYEQTIQFFKALDADFETVKMEIAGETDSGLPLHMVTFHSEKTFDFKQLQQSKSIILINNAIHAGEPDGTDATMQFFRDLALGKIKAPKNTILVTIPVYNIGGMLNRNSTSRVNQNGPEEYGFRGNGRNFDLNRDMIKSDAKNTKSLVALFHQLNPDVFIDNHVSNGADYQYTLTYIQTEPSKLGKELGAFMQTKMTPSIVKELESKGVPTSPYVNVWGTTPDNGFTQFFDAPRYTTGFSSLFNSIGYVVETHMWKDYAKRVKATYEFMLSTLNYVESHSNEIKSARKANEKQFKPNDKYPIQWVIDSSKVVRFDFLGFEAGYKKSEVTTGNRLFYDRNKPFKKPISYYPNYKSVKEIVIPKAYVIPQNWWNVIDLLTLNRCPFKRIQNDTLMEVESYTIQDYKTSNTAYEGHYLHRNTKVNATLVKEKFRKGDYIFEVQPEVVKFLVEVLEPEAMDSYFNWNFFDTILQQKEGYSDYLFEDLAVQILKENPQIKKLLEDKMKAEASFANDANAQLDFIYKNSKYYEKAHLQYPVFRILK</sequence>
<dbReference type="GO" id="GO:0004181">
    <property type="term" value="F:metallocarboxypeptidase activity"/>
    <property type="evidence" value="ECO:0007669"/>
    <property type="project" value="InterPro"/>
</dbReference>
<name>A0A4Q1JZX6_9FLAO</name>
<dbReference type="Proteomes" id="UP000290283">
    <property type="component" value="Unassembled WGS sequence"/>
</dbReference>
<dbReference type="Gene3D" id="3.40.630.10">
    <property type="entry name" value="Zn peptidases"/>
    <property type="match status" value="1"/>
</dbReference>
<dbReference type="OrthoDB" id="9767214at2"/>
<feature type="domain" description="Peptidase M14" evidence="1">
    <location>
        <begin position="43"/>
        <end position="171"/>
    </location>
</feature>
<dbReference type="RefSeq" id="WP_129436512.1">
    <property type="nucleotide sequence ID" value="NZ_SBKO01000006.1"/>
</dbReference>
<gene>
    <name evidence="2" type="ORF">EQG63_11440</name>
</gene>
<evidence type="ECO:0000259" key="1">
    <source>
        <dbReference type="Pfam" id="PF00246"/>
    </source>
</evidence>
<dbReference type="GO" id="GO:0006508">
    <property type="term" value="P:proteolysis"/>
    <property type="evidence" value="ECO:0007669"/>
    <property type="project" value="InterPro"/>
</dbReference>
<proteinExistence type="predicted"/>
<evidence type="ECO:0000313" key="2">
    <source>
        <dbReference type="EMBL" id="RXR16233.1"/>
    </source>
</evidence>
<evidence type="ECO:0000313" key="3">
    <source>
        <dbReference type="Proteomes" id="UP000290283"/>
    </source>
</evidence>
<dbReference type="GO" id="GO:0008270">
    <property type="term" value="F:zinc ion binding"/>
    <property type="evidence" value="ECO:0007669"/>
    <property type="project" value="InterPro"/>
</dbReference>
<dbReference type="Pfam" id="PF00246">
    <property type="entry name" value="Peptidase_M14"/>
    <property type="match status" value="1"/>
</dbReference>
<dbReference type="CDD" id="cd06241">
    <property type="entry name" value="M14-like"/>
    <property type="match status" value="1"/>
</dbReference>